<dbReference type="Gene3D" id="2.60.40.1180">
    <property type="entry name" value="Golgi alpha-mannosidase II"/>
    <property type="match status" value="1"/>
</dbReference>
<accession>A0ABS3AQ49</accession>
<reference evidence="1 2" key="1">
    <citation type="submission" date="2021-02" db="EMBL/GenBank/DDBJ databases">
        <title>Activity-based single-cell genomes from oceanic crustal fluid captures similar information to metagenomic and metatranscriptomic surveys with orders of magnitude less sampling.</title>
        <authorList>
            <person name="D'Angelo T.S."/>
            <person name="Orcutt B.N."/>
        </authorList>
    </citation>
    <scope>NUCLEOTIDE SEQUENCE [LARGE SCALE GENOMIC DNA]</scope>
    <source>
        <strain evidence="1">AH-315-G07</strain>
    </source>
</reference>
<keyword evidence="2" id="KW-1185">Reference proteome</keyword>
<proteinExistence type="predicted"/>
<dbReference type="Proteomes" id="UP000722121">
    <property type="component" value="Unassembled WGS sequence"/>
</dbReference>
<protein>
    <submittedName>
        <fullName evidence="1">Uncharacterized protein</fullName>
    </submittedName>
</protein>
<gene>
    <name evidence="1" type="ORF">JYU14_02035</name>
</gene>
<dbReference type="EMBL" id="JAFITR010000030">
    <property type="protein sequence ID" value="MBN4066842.1"/>
    <property type="molecule type" value="Genomic_DNA"/>
</dbReference>
<comment type="caution">
    <text evidence="1">The sequence shown here is derived from an EMBL/GenBank/DDBJ whole genome shotgun (WGS) entry which is preliminary data.</text>
</comment>
<evidence type="ECO:0000313" key="1">
    <source>
        <dbReference type="EMBL" id="MBN4066842.1"/>
    </source>
</evidence>
<sequence length="369" mass="41284">MKIDIALRLKPFSTHPGAFVPLPGSVYGVQIFPTRLCVYDLKTADRALLMECSHNIRGPFDNFATFLDLEKECIRVFGHCPAGLLRYDIRAVEKGSNLAIDTGRSKTEEKLKWSVQANKGSVREDASTLFWQDDNAVTTPISSSMERLALGCHKKQDWEGVVQRKDIREFLPFWFRLGSIAPALKDPIIKEGTASLLTSLEKAIAASDPQAITPTLSNIFACGFCGILFPRLIDNDYQGIVDESTALSRDASPLVLLKEGARLIRSLFIRQEKEVVQILPSVPAELYCGRLTGIACPDIGIIEIEWSKKKVRRLKIYAEHDGNILLAFKGGIKRFRVRRNRRDIGFVMQVGTPLAIQKGTAYDLDLFEK</sequence>
<dbReference type="InterPro" id="IPR013780">
    <property type="entry name" value="Glyco_hydro_b"/>
</dbReference>
<name>A0ABS3AQ49_9BACT</name>
<organism evidence="1 2">
    <name type="scientific">Simkania negevensis</name>
    <dbReference type="NCBI Taxonomy" id="83561"/>
    <lineage>
        <taxon>Bacteria</taxon>
        <taxon>Pseudomonadati</taxon>
        <taxon>Chlamydiota</taxon>
        <taxon>Chlamydiia</taxon>
        <taxon>Parachlamydiales</taxon>
        <taxon>Simkaniaceae</taxon>
        <taxon>Simkania</taxon>
    </lineage>
</organism>
<evidence type="ECO:0000313" key="2">
    <source>
        <dbReference type="Proteomes" id="UP000722121"/>
    </source>
</evidence>